<comment type="caution">
    <text evidence="1">The sequence shown here is derived from an EMBL/GenBank/DDBJ whole genome shotgun (WGS) entry which is preliminary data.</text>
</comment>
<dbReference type="Gene3D" id="1.10.238.160">
    <property type="match status" value="1"/>
</dbReference>
<dbReference type="InterPro" id="IPR009061">
    <property type="entry name" value="DNA-bd_dom_put_sf"/>
</dbReference>
<proteinExistence type="predicted"/>
<dbReference type="AlphaFoldDB" id="A0A7X2HMZ8"/>
<dbReference type="PANTHER" id="PTHR36154:SF1">
    <property type="entry name" value="DNA-BINDING TRANSCRIPTIONAL ACTIVATOR ALPA"/>
    <property type="match status" value="1"/>
</dbReference>
<organism evidence="1 2">
    <name type="scientific">Ralstonia pickettii</name>
    <name type="common">Burkholderia pickettii</name>
    <dbReference type="NCBI Taxonomy" id="329"/>
    <lineage>
        <taxon>Bacteria</taxon>
        <taxon>Pseudomonadati</taxon>
        <taxon>Pseudomonadota</taxon>
        <taxon>Betaproteobacteria</taxon>
        <taxon>Burkholderiales</taxon>
        <taxon>Burkholderiaceae</taxon>
        <taxon>Ralstonia</taxon>
    </lineage>
</organism>
<dbReference type="PANTHER" id="PTHR36154">
    <property type="entry name" value="DNA-BINDING TRANSCRIPTIONAL ACTIVATOR ALPA"/>
    <property type="match status" value="1"/>
</dbReference>
<reference evidence="1 2" key="1">
    <citation type="submission" date="2019-11" db="EMBL/GenBank/DDBJ databases">
        <title>Phenotypic characterization of an OXA-22 and OXA-60 co-producing Ralstonia pickettii clinical strain.</title>
        <authorList>
            <person name="He F."/>
        </authorList>
    </citation>
    <scope>NUCLEOTIDE SEQUENCE [LARGE SCALE GENOMIC DNA]</scope>
    <source>
        <strain evidence="1 2">PSLESD1</strain>
    </source>
</reference>
<evidence type="ECO:0000313" key="2">
    <source>
        <dbReference type="Proteomes" id="UP000441032"/>
    </source>
</evidence>
<protein>
    <submittedName>
        <fullName evidence="1">AlpA family phage regulatory protein</fullName>
    </submittedName>
</protein>
<sequence>MKALNIHQVADKVSLGKSTIYRLIAKGEFPKPFSLGGNRRAWLEEDINKWLAARAGRPSPQISSTASAARI</sequence>
<accession>A0A7X2HMZ8</accession>
<dbReference type="SUPFAM" id="SSF46955">
    <property type="entry name" value="Putative DNA-binding domain"/>
    <property type="match status" value="1"/>
</dbReference>
<dbReference type="Proteomes" id="UP000441032">
    <property type="component" value="Unassembled WGS sequence"/>
</dbReference>
<gene>
    <name evidence="1" type="ORF">GJQ57_12705</name>
</gene>
<dbReference type="Pfam" id="PF05930">
    <property type="entry name" value="Phage_AlpA"/>
    <property type="match status" value="1"/>
</dbReference>
<dbReference type="InterPro" id="IPR052931">
    <property type="entry name" value="Prophage_regulatory_activator"/>
</dbReference>
<evidence type="ECO:0000313" key="1">
    <source>
        <dbReference type="EMBL" id="MRS99505.1"/>
    </source>
</evidence>
<name>A0A7X2HMZ8_RALPI</name>
<dbReference type="InterPro" id="IPR010260">
    <property type="entry name" value="AlpA"/>
</dbReference>
<dbReference type="EMBL" id="WJYN01000004">
    <property type="protein sequence ID" value="MRS99505.1"/>
    <property type="molecule type" value="Genomic_DNA"/>
</dbReference>
<dbReference type="RefSeq" id="WP_154207065.1">
    <property type="nucleotide sequence ID" value="NZ_WJYN01000004.1"/>
</dbReference>